<proteinExistence type="predicted"/>
<feature type="domain" description="Opacity-associated protein A LysM-like" evidence="1">
    <location>
        <begin position="115"/>
        <end position="199"/>
    </location>
</feature>
<evidence type="ECO:0000259" key="1">
    <source>
        <dbReference type="Pfam" id="PF04225"/>
    </source>
</evidence>
<evidence type="ECO:0000313" key="3">
    <source>
        <dbReference type="EMBL" id="SGY91925.1"/>
    </source>
</evidence>
<dbReference type="Pfam" id="PF08525">
    <property type="entry name" value="OapA_N"/>
    <property type="match status" value="1"/>
</dbReference>
<name>A0A090IHB1_9GAMM</name>
<sequence>MGSNALYSLIEKTKLLFPSLTKRVNALRSTYQSLPNIHRKLLPVLSLVVIVLLIIPISNDITNSEEASSERKSIALTITSTQNVANKAGLGQSKTRNSPPPVQIKLLDPENIDGEWRAHVIRKGDSVYRIFRQYDIPSAVLHDLIALRTPEQYITKVKPGQIMSFYISTAGKLIQLRISDVDSEPVLFSLREDGSYIYQ</sequence>
<evidence type="ECO:0000313" key="5">
    <source>
        <dbReference type="Proteomes" id="UP000182660"/>
    </source>
</evidence>
<dbReference type="InterPro" id="IPR013731">
    <property type="entry name" value="OapA_N"/>
</dbReference>
<dbReference type="Pfam" id="PF04225">
    <property type="entry name" value="LysM_OapA"/>
    <property type="match status" value="1"/>
</dbReference>
<feature type="domain" description="Opacity-associated protein A-like N-terminal" evidence="2">
    <location>
        <begin position="31"/>
        <end position="56"/>
    </location>
</feature>
<evidence type="ECO:0000313" key="4">
    <source>
        <dbReference type="EMBL" id="SGZ01852.1"/>
    </source>
</evidence>
<protein>
    <submittedName>
        <fullName evidence="4">Uncharacterized protein</fullName>
    </submittedName>
</protein>
<dbReference type="RefSeq" id="WP_045112083.1">
    <property type="nucleotide sequence ID" value="NZ_CAWQZC010000139.1"/>
</dbReference>
<keyword evidence="5" id="KW-1185">Reference proteome</keyword>
<dbReference type="GeneID" id="61296133"/>
<evidence type="ECO:0000259" key="2">
    <source>
        <dbReference type="Pfam" id="PF08525"/>
    </source>
</evidence>
<dbReference type="InterPro" id="IPR007340">
    <property type="entry name" value="LysM_Opacity-associatedA"/>
</dbReference>
<dbReference type="KEGG" id="mvs:MVIS_4147"/>
<organism evidence="4 6">
    <name type="scientific">Moritella viscosa</name>
    <dbReference type="NCBI Taxonomy" id="80854"/>
    <lineage>
        <taxon>Bacteria</taxon>
        <taxon>Pseudomonadati</taxon>
        <taxon>Pseudomonadota</taxon>
        <taxon>Gammaproteobacteria</taxon>
        <taxon>Alteromonadales</taxon>
        <taxon>Moritellaceae</taxon>
        <taxon>Moritella</taxon>
    </lineage>
</organism>
<dbReference type="PATRIC" id="fig|80854.5.peg.4400"/>
<dbReference type="Gene3D" id="3.10.450.350">
    <property type="match status" value="1"/>
</dbReference>
<reference evidence="3 5" key="1">
    <citation type="submission" date="2016-11" db="EMBL/GenBank/DDBJ databases">
        <authorList>
            <person name="Klemetsen T."/>
        </authorList>
    </citation>
    <scope>NUCLEOTIDE SEQUENCE [LARGE SCALE GENOMIC DNA]</scope>
    <source>
        <strain evidence="3">MT 2528</strain>
    </source>
</reference>
<dbReference type="GO" id="GO:0042834">
    <property type="term" value="F:peptidoglycan binding"/>
    <property type="evidence" value="ECO:0007669"/>
    <property type="project" value="InterPro"/>
</dbReference>
<dbReference type="EMBL" id="FPLD01000066">
    <property type="protein sequence ID" value="SGZ01852.1"/>
    <property type="molecule type" value="Genomic_DNA"/>
</dbReference>
<reference evidence="4 6" key="2">
    <citation type="submission" date="2016-11" db="EMBL/GenBank/DDBJ databases">
        <authorList>
            <person name="Jaros S."/>
            <person name="Januszkiewicz K."/>
            <person name="Wedrychowicz H."/>
        </authorList>
    </citation>
    <scope>NUCLEOTIDE SEQUENCE [LARGE SCALE GENOMIC DNA]</scope>
    <source>
        <strain evidence="4">NVI 5450</strain>
    </source>
</reference>
<gene>
    <name evidence="3" type="ORF">MT2528_2276</name>
    <name evidence="4" type="ORF">NVI5450_2476</name>
</gene>
<evidence type="ECO:0000313" key="6">
    <source>
        <dbReference type="Proteomes" id="UP000183794"/>
    </source>
</evidence>
<dbReference type="AlphaFoldDB" id="A0A090IHB1"/>
<dbReference type="OrthoDB" id="6398769at2"/>
<dbReference type="Proteomes" id="UP000182660">
    <property type="component" value="Unassembled WGS sequence"/>
</dbReference>
<dbReference type="EMBL" id="FPLJ01000052">
    <property type="protein sequence ID" value="SGY91925.1"/>
    <property type="molecule type" value="Genomic_DNA"/>
</dbReference>
<accession>A0A090IHB1</accession>
<dbReference type="HOGENOM" id="CLU_1370867_0_0_6"/>
<dbReference type="Proteomes" id="UP000183794">
    <property type="component" value="Unassembled WGS sequence"/>
</dbReference>